<dbReference type="Pfam" id="PF13525">
    <property type="entry name" value="YfiO"/>
    <property type="match status" value="1"/>
</dbReference>
<name>A0A3P4B3N8_9BURK</name>
<protein>
    <recommendedName>
        <fullName evidence="6">Outer membrane protein assembly factor BamD</fullName>
    </recommendedName>
</protein>
<dbReference type="PANTHER" id="PTHR37423">
    <property type="entry name" value="SOLUBLE LYTIC MUREIN TRANSGLYCOSYLASE-RELATED"/>
    <property type="match status" value="1"/>
</dbReference>
<dbReference type="GO" id="GO:1990063">
    <property type="term" value="C:Bam protein complex"/>
    <property type="evidence" value="ECO:0007669"/>
    <property type="project" value="TreeGrafter"/>
</dbReference>
<organism evidence="8 9">
    <name type="scientific">Pigmentiphaga humi</name>
    <dbReference type="NCBI Taxonomy" id="2478468"/>
    <lineage>
        <taxon>Bacteria</taxon>
        <taxon>Pseudomonadati</taxon>
        <taxon>Pseudomonadota</taxon>
        <taxon>Betaproteobacteria</taxon>
        <taxon>Burkholderiales</taxon>
        <taxon>Alcaligenaceae</taxon>
        <taxon>Pigmentiphaga</taxon>
    </lineage>
</organism>
<evidence type="ECO:0000256" key="2">
    <source>
        <dbReference type="ARBA" id="ARBA00023136"/>
    </source>
</evidence>
<dbReference type="PANTHER" id="PTHR37423:SF1">
    <property type="entry name" value="OUTER MEMBRANE PROTEIN ASSEMBLY FACTOR BAMD"/>
    <property type="match status" value="1"/>
</dbReference>
<dbReference type="CDD" id="cd15830">
    <property type="entry name" value="BamD"/>
    <property type="match status" value="1"/>
</dbReference>
<evidence type="ECO:0000259" key="7">
    <source>
        <dbReference type="Pfam" id="PF13525"/>
    </source>
</evidence>
<dbReference type="HAMAP" id="MF_00922">
    <property type="entry name" value="OM_assembly_BamD"/>
    <property type="match status" value="1"/>
</dbReference>
<keyword evidence="3" id="KW-0564">Palmitate</keyword>
<dbReference type="GO" id="GO:0043165">
    <property type="term" value="P:Gram-negative-bacterium-type cell outer membrane assembly"/>
    <property type="evidence" value="ECO:0007669"/>
    <property type="project" value="UniProtKB-UniRule"/>
</dbReference>
<dbReference type="GO" id="GO:0051205">
    <property type="term" value="P:protein insertion into membrane"/>
    <property type="evidence" value="ECO:0007669"/>
    <property type="project" value="UniProtKB-UniRule"/>
</dbReference>
<dbReference type="InterPro" id="IPR017689">
    <property type="entry name" value="BamD"/>
</dbReference>
<keyword evidence="2 6" id="KW-0472">Membrane</keyword>
<feature type="domain" description="Outer membrane lipoprotein BamD-like" evidence="7">
    <location>
        <begin position="61"/>
        <end position="264"/>
    </location>
</feature>
<dbReference type="EMBL" id="UWPJ01000018">
    <property type="protein sequence ID" value="VCU70300.1"/>
    <property type="molecule type" value="Genomic_DNA"/>
</dbReference>
<keyword evidence="9" id="KW-1185">Reference proteome</keyword>
<accession>A0A3P4B3N8</accession>
<dbReference type="Gene3D" id="1.25.40.10">
    <property type="entry name" value="Tetratricopeptide repeat domain"/>
    <property type="match status" value="1"/>
</dbReference>
<comment type="subunit">
    <text evidence="6">Part of the Bam complex.</text>
</comment>
<evidence type="ECO:0000256" key="6">
    <source>
        <dbReference type="HAMAP-Rule" id="MF_00922"/>
    </source>
</evidence>
<comment type="similarity">
    <text evidence="6">Belongs to the BamD family.</text>
</comment>
<dbReference type="InterPro" id="IPR039565">
    <property type="entry name" value="BamD-like"/>
</dbReference>
<proteinExistence type="inferred from homology"/>
<dbReference type="SUPFAM" id="SSF48452">
    <property type="entry name" value="TPR-like"/>
    <property type="match status" value="1"/>
</dbReference>
<evidence type="ECO:0000256" key="3">
    <source>
        <dbReference type="ARBA" id="ARBA00023139"/>
    </source>
</evidence>
<dbReference type="InterPro" id="IPR011990">
    <property type="entry name" value="TPR-like_helical_dom_sf"/>
</dbReference>
<keyword evidence="1 6" id="KW-0732">Signal</keyword>
<dbReference type="AlphaFoldDB" id="A0A3P4B3N8"/>
<evidence type="ECO:0000313" key="8">
    <source>
        <dbReference type="EMBL" id="VCU70300.1"/>
    </source>
</evidence>
<comment type="function">
    <text evidence="6">Part of the outer membrane protein assembly complex, which is involved in assembly and insertion of beta-barrel proteins into the outer membrane.</text>
</comment>
<evidence type="ECO:0000313" key="9">
    <source>
        <dbReference type="Proteomes" id="UP000277294"/>
    </source>
</evidence>
<comment type="subcellular location">
    <subcellularLocation>
        <location evidence="6">Cell outer membrane</location>
    </subcellularLocation>
</comment>
<dbReference type="Proteomes" id="UP000277294">
    <property type="component" value="Unassembled WGS sequence"/>
</dbReference>
<evidence type="ECO:0000256" key="4">
    <source>
        <dbReference type="ARBA" id="ARBA00023237"/>
    </source>
</evidence>
<sequence>MQLNTLAMQAPASAGGHSACARWRGFASRLGYALACLLAVVVLAGCANTGKEPDPTVGWSAERLYKEAKDEMDTGNWTQASKLLEKLESRYPFGVYAQQAQIDIAYVYWKDGSNPQALAAIDRFERLHPNHPNLDYMLYLKGLINFYQDSAMLSSLTRQDPSERDPKGARESFDAFKALVSRYPDSKYAPDANLRLNYLVNSIAMNEVHVARLYLDKGAYVAAVNRAQTAVRDFQGAPAVEEALYIMVLAYDKMGMADLRDDASRVLALNYPDSQFVKNGFQKDSGPWWKIW</sequence>
<gene>
    <name evidence="6 8" type="primary">bamD</name>
    <name evidence="8" type="ORF">PIGHUM_02369</name>
</gene>
<evidence type="ECO:0000256" key="1">
    <source>
        <dbReference type="ARBA" id="ARBA00022729"/>
    </source>
</evidence>
<reference evidence="8 9" key="1">
    <citation type="submission" date="2018-10" db="EMBL/GenBank/DDBJ databases">
        <authorList>
            <person name="Criscuolo A."/>
        </authorList>
    </citation>
    <scope>NUCLEOTIDE SEQUENCE [LARGE SCALE GENOMIC DNA]</scope>
    <source>
        <strain evidence="8">DnA1</strain>
    </source>
</reference>
<dbReference type="NCBIfam" id="TIGR03302">
    <property type="entry name" value="OM_YfiO"/>
    <property type="match status" value="1"/>
</dbReference>
<keyword evidence="5" id="KW-0449">Lipoprotein</keyword>
<keyword evidence="4 6" id="KW-0998">Cell outer membrane</keyword>
<evidence type="ECO:0000256" key="5">
    <source>
        <dbReference type="ARBA" id="ARBA00023288"/>
    </source>
</evidence>